<feature type="transmembrane region" description="Helical" evidence="7">
    <location>
        <begin position="12"/>
        <end position="29"/>
    </location>
</feature>
<keyword evidence="6 7" id="KW-0472">Membrane</keyword>
<dbReference type="OrthoDB" id="9811198at2"/>
<evidence type="ECO:0000256" key="6">
    <source>
        <dbReference type="ARBA" id="ARBA00023136"/>
    </source>
</evidence>
<dbReference type="RefSeq" id="WP_106346272.1">
    <property type="nucleotide sequence ID" value="NZ_PVNE01000027.1"/>
</dbReference>
<dbReference type="GO" id="GO:0005886">
    <property type="term" value="C:plasma membrane"/>
    <property type="evidence" value="ECO:0007669"/>
    <property type="project" value="UniProtKB-SubCell"/>
</dbReference>
<evidence type="ECO:0000256" key="4">
    <source>
        <dbReference type="ARBA" id="ARBA00022692"/>
    </source>
</evidence>
<dbReference type="PROSITE" id="PS51671">
    <property type="entry name" value="ACT"/>
    <property type="match status" value="1"/>
</dbReference>
<dbReference type="SUPFAM" id="SSF55021">
    <property type="entry name" value="ACT-like"/>
    <property type="match status" value="1"/>
</dbReference>
<feature type="transmembrane region" description="Helical" evidence="7">
    <location>
        <begin position="122"/>
        <end position="140"/>
    </location>
</feature>
<keyword evidence="5 7" id="KW-1133">Transmembrane helix</keyword>
<keyword evidence="10" id="KW-1185">Reference proteome</keyword>
<comment type="subcellular location">
    <subcellularLocation>
        <location evidence="1">Cell membrane</location>
        <topology evidence="1">Multi-pass membrane protein</topology>
    </subcellularLocation>
</comment>
<comment type="caution">
    <text evidence="9">The sequence shown here is derived from an EMBL/GenBank/DDBJ whole genome shotgun (WGS) entry which is preliminary data.</text>
</comment>
<feature type="transmembrane region" description="Helical" evidence="7">
    <location>
        <begin position="73"/>
        <end position="90"/>
    </location>
</feature>
<keyword evidence="4 7" id="KW-0812">Transmembrane</keyword>
<dbReference type="InterPro" id="IPR003416">
    <property type="entry name" value="MgtC/SapB/SrpB/YhiD_fam"/>
</dbReference>
<feature type="domain" description="ACT" evidence="8">
    <location>
        <begin position="155"/>
        <end position="229"/>
    </location>
</feature>
<evidence type="ECO:0000256" key="7">
    <source>
        <dbReference type="SAM" id="Phobius"/>
    </source>
</evidence>
<dbReference type="Pfam" id="PF02308">
    <property type="entry name" value="MgtC"/>
    <property type="match status" value="1"/>
</dbReference>
<dbReference type="PRINTS" id="PR01837">
    <property type="entry name" value="MGTCSAPBPROT"/>
</dbReference>
<dbReference type="InterPro" id="IPR049177">
    <property type="entry name" value="MgtC_SapB_SrpB_YhiD_N"/>
</dbReference>
<name>A0A2T0LBG9_9BACL</name>
<dbReference type="InterPro" id="IPR002912">
    <property type="entry name" value="ACT_dom"/>
</dbReference>
<evidence type="ECO:0000313" key="10">
    <source>
        <dbReference type="Proteomes" id="UP000237797"/>
    </source>
</evidence>
<protein>
    <submittedName>
        <fullName evidence="9">Putative Mg2+ transporter-C (MgtC) family protein</fullName>
    </submittedName>
</protein>
<dbReference type="InterPro" id="IPR045865">
    <property type="entry name" value="ACT-like_dom_sf"/>
</dbReference>
<evidence type="ECO:0000256" key="2">
    <source>
        <dbReference type="ARBA" id="ARBA00009298"/>
    </source>
</evidence>
<proteinExistence type="inferred from homology"/>
<dbReference type="Proteomes" id="UP000237797">
    <property type="component" value="Unassembled WGS sequence"/>
</dbReference>
<organism evidence="9 10">
    <name type="scientific">Planifilum fimeticola</name>
    <dbReference type="NCBI Taxonomy" id="201975"/>
    <lineage>
        <taxon>Bacteria</taxon>
        <taxon>Bacillati</taxon>
        <taxon>Bacillota</taxon>
        <taxon>Bacilli</taxon>
        <taxon>Bacillales</taxon>
        <taxon>Thermoactinomycetaceae</taxon>
        <taxon>Planifilum</taxon>
    </lineage>
</organism>
<dbReference type="EMBL" id="PVNE01000027">
    <property type="protein sequence ID" value="PRX39255.1"/>
    <property type="molecule type" value="Genomic_DNA"/>
</dbReference>
<feature type="transmembrane region" description="Helical" evidence="7">
    <location>
        <begin position="41"/>
        <end position="61"/>
    </location>
</feature>
<comment type="similarity">
    <text evidence="2">Belongs to the MgtC/SapB family.</text>
</comment>
<dbReference type="Pfam" id="PF01842">
    <property type="entry name" value="ACT"/>
    <property type="match status" value="1"/>
</dbReference>
<evidence type="ECO:0000256" key="3">
    <source>
        <dbReference type="ARBA" id="ARBA00022475"/>
    </source>
</evidence>
<evidence type="ECO:0000256" key="5">
    <source>
        <dbReference type="ARBA" id="ARBA00022989"/>
    </source>
</evidence>
<reference evidence="9 10" key="1">
    <citation type="submission" date="2018-03" db="EMBL/GenBank/DDBJ databases">
        <title>Genomic Encyclopedia of Archaeal and Bacterial Type Strains, Phase II (KMG-II): from individual species to whole genera.</title>
        <authorList>
            <person name="Goeker M."/>
        </authorList>
    </citation>
    <scope>NUCLEOTIDE SEQUENCE [LARGE SCALE GENOMIC DNA]</scope>
    <source>
        <strain evidence="9 10">DSM 44946</strain>
    </source>
</reference>
<dbReference type="PANTHER" id="PTHR33778:SF1">
    <property type="entry name" value="MAGNESIUM TRANSPORTER YHID-RELATED"/>
    <property type="match status" value="1"/>
</dbReference>
<dbReference type="AlphaFoldDB" id="A0A2T0LBG9"/>
<dbReference type="Gene3D" id="3.30.70.260">
    <property type="match status" value="1"/>
</dbReference>
<keyword evidence="3" id="KW-1003">Cell membrane</keyword>
<accession>A0A2T0LBG9</accession>
<evidence type="ECO:0000259" key="8">
    <source>
        <dbReference type="PROSITE" id="PS51671"/>
    </source>
</evidence>
<evidence type="ECO:0000256" key="1">
    <source>
        <dbReference type="ARBA" id="ARBA00004651"/>
    </source>
</evidence>
<dbReference type="PANTHER" id="PTHR33778">
    <property type="entry name" value="PROTEIN MGTC"/>
    <property type="match status" value="1"/>
</dbReference>
<gene>
    <name evidence="9" type="ORF">CLV97_12738</name>
</gene>
<sequence length="229" mass="25035">MSSVWTIPYWETAYRLFMAVLLGGLIGWERERDAHPAGFRTHILVCLGSALIMLISIYGFSEFMKEENVRADPARLAAQVVSGIGFLGAGTILRHGLTVSGLTTAASLWVVAGIGLAVGAGYMFGAVLTTILALVSLELLNRLEKILVRRHRLKKIVVSVRDEPGKLGEIASLLGRMGASIRKVTIDEGDLEDDWLNISFTIRLSEEISTTQILEEVRRVTGVKEVRSG</sequence>
<evidence type="ECO:0000313" key="9">
    <source>
        <dbReference type="EMBL" id="PRX39255.1"/>
    </source>
</evidence>